<dbReference type="OrthoDB" id="8901262at2"/>
<keyword evidence="1 2" id="KW-0732">Signal</keyword>
<dbReference type="InterPro" id="IPR036415">
    <property type="entry name" value="Lamin_tail_dom_sf"/>
</dbReference>
<dbReference type="STRING" id="490189.SAMN02927903_01132"/>
<accession>A0A1G5EPP5</accession>
<keyword evidence="5" id="KW-1185">Reference proteome</keyword>
<proteinExistence type="predicted"/>
<dbReference type="Pfam" id="PF18962">
    <property type="entry name" value="Por_Secre_tail"/>
    <property type="match status" value="1"/>
</dbReference>
<evidence type="ECO:0000259" key="3">
    <source>
        <dbReference type="PROSITE" id="PS51841"/>
    </source>
</evidence>
<dbReference type="PANTHER" id="PTHR40050">
    <property type="entry name" value="INNER SPORE COAT PROTEIN H"/>
    <property type="match status" value="1"/>
</dbReference>
<dbReference type="SUPFAM" id="SSF74853">
    <property type="entry name" value="Lamin A/C globular tail domain"/>
    <property type="match status" value="1"/>
</dbReference>
<name>A0A1G5EPP5_9FLAO</name>
<dbReference type="Pfam" id="PF00932">
    <property type="entry name" value="LTD"/>
    <property type="match status" value="1"/>
</dbReference>
<feature type="chain" id="PRO_5011717800" evidence="2">
    <location>
        <begin position="20"/>
        <end position="757"/>
    </location>
</feature>
<evidence type="ECO:0000256" key="2">
    <source>
        <dbReference type="SAM" id="SignalP"/>
    </source>
</evidence>
<dbReference type="Gene3D" id="2.60.40.1260">
    <property type="entry name" value="Lamin Tail domain"/>
    <property type="match status" value="1"/>
</dbReference>
<dbReference type="Pfam" id="PF08757">
    <property type="entry name" value="CotH"/>
    <property type="match status" value="1"/>
</dbReference>
<feature type="signal peptide" evidence="2">
    <location>
        <begin position="1"/>
        <end position="19"/>
    </location>
</feature>
<feature type="domain" description="LTD" evidence="3">
    <location>
        <begin position="526"/>
        <end position="643"/>
    </location>
</feature>
<dbReference type="InterPro" id="IPR001322">
    <property type="entry name" value="Lamin_tail_dom"/>
</dbReference>
<reference evidence="4 5" key="1">
    <citation type="submission" date="2016-10" db="EMBL/GenBank/DDBJ databases">
        <authorList>
            <person name="de Groot N.N."/>
        </authorList>
    </citation>
    <scope>NUCLEOTIDE SEQUENCE [LARGE SCALE GENOMIC DNA]</scope>
    <source>
        <strain evidence="4 5">CGMCC 1.7031</strain>
    </source>
</reference>
<dbReference type="RefSeq" id="WP_091141312.1">
    <property type="nucleotide sequence ID" value="NZ_FMVF01000004.1"/>
</dbReference>
<dbReference type="AlphaFoldDB" id="A0A1G5EPP5"/>
<evidence type="ECO:0000313" key="5">
    <source>
        <dbReference type="Proteomes" id="UP000199354"/>
    </source>
</evidence>
<sequence length="757" mass="84658">MKLKLHLAVWLLVSASTFAQSFYDTNTIQEIRIYFSQPDWETQLNVQQMGEQQYIPAESVAINGTVFENVGVKYKGNSSFIPWHQKNPFHIELDTYQDQDYQGYTDIKLSNVIFDPSYVRETLSYDILGQYMAAPQCNYANVYVNDVLRGLYVNVESISKKFVRKHFHSDGNAFFECSPVNGASGTTTFEELPTLLYWGNNINSYNLAYEIKSDEGWEDLIALTQTLNHNTPAIENVLDVDRALWMLAYDNLMVNIDSYIGIFSQNYYLYKDDNGRFNPVVWDLNMSLGVFADLGTSILENTQQKKTLSPFQHLGDNTFPLVFRLLNNPHYRKVYLAHYYTMLQENFANNSYWAKAQAMHDLIDASVQAEPNPLNSYAAFQANMTTDLTTNNGLVAPGISNLVNGRTAFLQGLPDFSSPKPTITNLQTSPAAPVVGNTVHFTAHVTNTNTNAVTMGFRHHLKDVFVKTPMFDDGAHNDGAAGDNVYGASVVMTHAYLQYYLYAENNTIGAFSPARAEYEFHELDATYPTLDEEDLVINELMAQNTSTVTDPAGQFEDWIELYNNTANTISLDNLYLTDSPDNLQKWAFPSGLTMAPHSYLIVWADEDLTEEGLHADFKLSANGESIILSYPNGAVVDAITFGAQTANVSYARVPNGTGDFFSHPTTFNENNENLGAEGFASAPGIVAWPNPANDVLAIRTAQPMKKVSVFNLMGQVVFEATVDGTQQQLPVHDWASGVYIVKVTGESFAERIKITKR</sequence>
<dbReference type="NCBIfam" id="NF041940">
    <property type="entry name" value="choice_anch_X"/>
    <property type="match status" value="1"/>
</dbReference>
<dbReference type="PANTHER" id="PTHR40050:SF1">
    <property type="entry name" value="INNER SPORE COAT PROTEIN H"/>
    <property type="match status" value="1"/>
</dbReference>
<gene>
    <name evidence="4" type="ORF">SAMN02927903_01132</name>
</gene>
<protein>
    <submittedName>
        <fullName evidence="4">Por secretion system C-terminal sorting domain-containing protein</fullName>
    </submittedName>
</protein>
<evidence type="ECO:0000313" key="4">
    <source>
        <dbReference type="EMBL" id="SCY28985.1"/>
    </source>
</evidence>
<dbReference type="InterPro" id="IPR014867">
    <property type="entry name" value="Spore_coat_CotH_CotH2/3/7"/>
</dbReference>
<dbReference type="EMBL" id="FMVF01000004">
    <property type="protein sequence ID" value="SCY28985.1"/>
    <property type="molecule type" value="Genomic_DNA"/>
</dbReference>
<dbReference type="Proteomes" id="UP000199354">
    <property type="component" value="Unassembled WGS sequence"/>
</dbReference>
<dbReference type="InterPro" id="IPR026444">
    <property type="entry name" value="Secre_tail"/>
</dbReference>
<evidence type="ECO:0000256" key="1">
    <source>
        <dbReference type="ARBA" id="ARBA00022729"/>
    </source>
</evidence>
<dbReference type="PROSITE" id="PS51841">
    <property type="entry name" value="LTD"/>
    <property type="match status" value="1"/>
</dbReference>
<dbReference type="NCBIfam" id="TIGR04183">
    <property type="entry name" value="Por_Secre_tail"/>
    <property type="match status" value="1"/>
</dbReference>
<organism evidence="4 5">
    <name type="scientific">Flavobacterium caeni</name>
    <dbReference type="NCBI Taxonomy" id="490189"/>
    <lineage>
        <taxon>Bacteria</taxon>
        <taxon>Pseudomonadati</taxon>
        <taxon>Bacteroidota</taxon>
        <taxon>Flavobacteriia</taxon>
        <taxon>Flavobacteriales</taxon>
        <taxon>Flavobacteriaceae</taxon>
        <taxon>Flavobacterium</taxon>
    </lineage>
</organism>